<reference evidence="5" key="1">
    <citation type="submission" date="2023-03" db="EMBL/GenBank/DDBJ databases">
        <title>Massive genome expansion in bonnet fungi (Mycena s.s.) driven by repeated elements and novel gene families across ecological guilds.</title>
        <authorList>
            <consortium name="Lawrence Berkeley National Laboratory"/>
            <person name="Harder C.B."/>
            <person name="Miyauchi S."/>
            <person name="Viragh M."/>
            <person name="Kuo A."/>
            <person name="Thoen E."/>
            <person name="Andreopoulos B."/>
            <person name="Lu D."/>
            <person name="Skrede I."/>
            <person name="Drula E."/>
            <person name="Henrissat B."/>
            <person name="Morin E."/>
            <person name="Kohler A."/>
            <person name="Barry K."/>
            <person name="LaButti K."/>
            <person name="Morin E."/>
            <person name="Salamov A."/>
            <person name="Lipzen A."/>
            <person name="Mereny Z."/>
            <person name="Hegedus B."/>
            <person name="Baldrian P."/>
            <person name="Stursova M."/>
            <person name="Weitz H."/>
            <person name="Taylor A."/>
            <person name="Grigoriev I.V."/>
            <person name="Nagy L.G."/>
            <person name="Martin F."/>
            <person name="Kauserud H."/>
        </authorList>
    </citation>
    <scope>NUCLEOTIDE SEQUENCE</scope>
    <source>
        <strain evidence="5">CBHHK173m</strain>
    </source>
</reference>
<keyword evidence="2 3" id="KW-0539">Nucleus</keyword>
<keyword evidence="6" id="KW-1185">Reference proteome</keyword>
<name>A0AAD6UIU1_9AGAR</name>
<organism evidence="5 6">
    <name type="scientific">Mycena belliarum</name>
    <dbReference type="NCBI Taxonomy" id="1033014"/>
    <lineage>
        <taxon>Eukaryota</taxon>
        <taxon>Fungi</taxon>
        <taxon>Dikarya</taxon>
        <taxon>Basidiomycota</taxon>
        <taxon>Agaricomycotina</taxon>
        <taxon>Agaricomycetes</taxon>
        <taxon>Agaricomycetidae</taxon>
        <taxon>Agaricales</taxon>
        <taxon>Marasmiineae</taxon>
        <taxon>Mycenaceae</taxon>
        <taxon>Mycena</taxon>
    </lineage>
</organism>
<dbReference type="GO" id="GO:0031965">
    <property type="term" value="C:nuclear membrane"/>
    <property type="evidence" value="ECO:0007669"/>
    <property type="project" value="TreeGrafter"/>
</dbReference>
<evidence type="ECO:0000313" key="5">
    <source>
        <dbReference type="EMBL" id="KAJ7103613.1"/>
    </source>
</evidence>
<dbReference type="GO" id="GO:0005737">
    <property type="term" value="C:cytoplasm"/>
    <property type="evidence" value="ECO:0007669"/>
    <property type="project" value="UniProtKB-SubCell"/>
</dbReference>
<feature type="compositionally biased region" description="Polar residues" evidence="4">
    <location>
        <begin position="47"/>
        <end position="58"/>
    </location>
</feature>
<feature type="compositionally biased region" description="Basic and acidic residues" evidence="4">
    <location>
        <begin position="106"/>
        <end position="117"/>
    </location>
</feature>
<comment type="subunit">
    <text evidence="3">Binds the proteasome.</text>
</comment>
<dbReference type="GO" id="GO:0015031">
    <property type="term" value="P:protein transport"/>
    <property type="evidence" value="ECO:0007669"/>
    <property type="project" value="UniProtKB-UniRule"/>
</dbReference>
<dbReference type="PANTHER" id="PTHR28032:SF1">
    <property type="entry name" value="FI02826P"/>
    <property type="match status" value="1"/>
</dbReference>
<evidence type="ECO:0000256" key="1">
    <source>
        <dbReference type="ARBA" id="ARBA00006199"/>
    </source>
</evidence>
<comment type="subcellular location">
    <subcellularLocation>
        <location evidence="3">Cytoplasm</location>
    </subcellularLocation>
    <subcellularLocation>
        <location evidence="3">Nucleus</location>
    </subcellularLocation>
</comment>
<protein>
    <recommendedName>
        <fullName evidence="3">Tethering factor for nuclear proteasome STS1</fullName>
    </recommendedName>
</protein>
<dbReference type="Pfam" id="PF08559">
    <property type="entry name" value="Cut8"/>
    <property type="match status" value="1"/>
</dbReference>
<dbReference type="PANTHER" id="PTHR28032">
    <property type="entry name" value="FI02826P"/>
    <property type="match status" value="1"/>
</dbReference>
<dbReference type="EMBL" id="JARJCN010000002">
    <property type="protein sequence ID" value="KAJ7103613.1"/>
    <property type="molecule type" value="Genomic_DNA"/>
</dbReference>
<evidence type="ECO:0000256" key="3">
    <source>
        <dbReference type="RuleBase" id="RU368013"/>
    </source>
</evidence>
<feature type="region of interest" description="Disordered" evidence="4">
    <location>
        <begin position="47"/>
        <end position="126"/>
    </location>
</feature>
<proteinExistence type="inferred from homology"/>
<dbReference type="Gene3D" id="1.20.58.1590">
    <property type="entry name" value="Tethering factor for nuclear proteasome Cut8/Sts1"/>
    <property type="match status" value="1"/>
</dbReference>
<comment type="function">
    <text evidence="3">Involved in ubiquitin-mediated protein degradation. Regulatory factor in the ubiquitin/proteasome pathway that controls the turnover of proteasome substrates. Targets proteasomes to the nucleus and facilitates the degradation of nuclear proteins.</text>
</comment>
<dbReference type="AlphaFoldDB" id="A0AAD6UIU1"/>
<feature type="region of interest" description="Disordered" evidence="4">
    <location>
        <begin position="211"/>
        <end position="241"/>
    </location>
</feature>
<dbReference type="Proteomes" id="UP001222325">
    <property type="component" value="Unassembled WGS sequence"/>
</dbReference>
<evidence type="ECO:0000256" key="2">
    <source>
        <dbReference type="ARBA" id="ARBA00023242"/>
    </source>
</evidence>
<keyword evidence="3" id="KW-0813">Transport</keyword>
<feature type="compositionally biased region" description="Basic and acidic residues" evidence="4">
    <location>
        <begin position="66"/>
        <end position="90"/>
    </location>
</feature>
<evidence type="ECO:0000313" key="6">
    <source>
        <dbReference type="Proteomes" id="UP001222325"/>
    </source>
</evidence>
<dbReference type="GO" id="GO:0031144">
    <property type="term" value="P:proteasome localization"/>
    <property type="evidence" value="ECO:0007669"/>
    <property type="project" value="UniProtKB-UniRule"/>
</dbReference>
<dbReference type="GO" id="GO:0071630">
    <property type="term" value="P:nuclear protein quality control by the ubiquitin-proteasome system"/>
    <property type="evidence" value="ECO:0007669"/>
    <property type="project" value="UniProtKB-UniRule"/>
</dbReference>
<sequence length="404" mass="43950">MANVLPSIDFYPRPVSHAPSQFGFGFGLGGSVAVAPAWQSSITPTSTFHQFSSFNQPSPARVQKRRHDDDDQSLSRDHSMDRSPTPERVKRAAPKRARVAPLMDSGSRDDKDAKENKAPGGADDNDVDVGVLLASLPSQSLLPLLTSLLSAQPSLKSLILPLIPRPSIETAIHALGLSARKLRDAYPYSNPPPSQPLSPATTGFGFGSSRPAFSAFGRPPPPQPQSAFSQSSGGSGGMRDSYIQSRLRQPTLDFVAACMSYMPYFSYVPNATTQSMSAAPTAQSHSTTLQSVHREHSSPSETYKFLAALTEHIFSQPPLAQALLSPHLLPRLSQEWKAWVHKLDASVNREGKMFPEDTVRTWERGLDAFAEAHGAEGVGEMRSVRDLWISKVGWLVGRQPMEVL</sequence>
<gene>
    <name evidence="5" type="ORF">B0H15DRAFT_224452</name>
</gene>
<evidence type="ECO:0000256" key="4">
    <source>
        <dbReference type="SAM" id="MobiDB-lite"/>
    </source>
</evidence>
<comment type="caution">
    <text evidence="5">The sequence shown here is derived from an EMBL/GenBank/DDBJ whole genome shotgun (WGS) entry which is preliminary data.</text>
</comment>
<keyword evidence="3" id="KW-0963">Cytoplasm</keyword>
<dbReference type="GO" id="GO:0070628">
    <property type="term" value="F:proteasome binding"/>
    <property type="evidence" value="ECO:0007669"/>
    <property type="project" value="TreeGrafter"/>
</dbReference>
<accession>A0AAD6UIU1</accession>
<dbReference type="InterPro" id="IPR013868">
    <property type="entry name" value="Cut8/Sts1_fam"/>
</dbReference>
<keyword evidence="3" id="KW-0653">Protein transport</keyword>
<dbReference type="InterPro" id="IPR038422">
    <property type="entry name" value="Cut8/Sts1_sf"/>
</dbReference>
<comment type="similarity">
    <text evidence="1 3">Belongs to the cut8/STS1 family.</text>
</comment>